<dbReference type="OrthoDB" id="3938623at2759"/>
<keyword evidence="5" id="KW-0508">mRNA splicing</keyword>
<proteinExistence type="inferred from homology"/>
<protein>
    <recommendedName>
        <fullName evidence="7">Pre-mRNA-splicing factor CWC22</fullName>
    </recommendedName>
    <alternativeName>
        <fullName evidence="8">Pre-mRNA-splicing factor cwc22</fullName>
    </alternativeName>
</protein>
<dbReference type="SUPFAM" id="SSF48371">
    <property type="entry name" value="ARM repeat"/>
    <property type="match status" value="1"/>
</dbReference>
<dbReference type="PANTHER" id="PTHR18034">
    <property type="entry name" value="CELL CYCLE CONTROL PROTEIN CWF22-RELATED"/>
    <property type="match status" value="1"/>
</dbReference>
<comment type="subcellular location">
    <subcellularLocation>
        <location evidence="1">Nucleus</location>
    </subcellularLocation>
</comment>
<sequence>MEIASAVRIPSPEPELPEPPRKRDRSPYDSGPSKRSRRYDRDGDDGYARERRRDRNDEPQHERESERKPAQDVPFDDNDLRFKMMQNAFSTTRKLPIDDSKTRAGGAYIPPARLRAMQARITDKKSPEFQRMAWEALKKSIQGMINKCNVANIKMIVPELFGENLVRGRGLFCRSIMKAQAASLPFTPIYAAMVAIVNTKLPQVGDLLVRRLVMQFRKSFKRNDKAVATASSMFLSHLVNQQVVHEVLIAQILLLLLNKPTDDSVEIAVGITREVGQFLEEMNGAIANAVFDQFRNILHEAEIDKRTQYMIEVLFQVRKDKYKEHPAIKEELDLVEEEDQVTHRPNLDDDIKVEDGLNIFKFDPEYEEHEEAYQKLKAEILGEAEGSDEDEYTDASSSEDEEEKEEHALEMKDQTNADLVNLRRTIYLTIKSSGGFEECCHKLMRINLPQGLEKELTSMIVECASQERTYEKFYGMVGERFCKLNRMWCDLFEDNFVNYYETIHRLETNRLRIVAQFFAHLLATDAIGWHVLMAIKLNEEDTTSSSRIFIKILLEELMASLGQKSLVERLRDPMLQESLMGIFPTDDQSKTRFSINFFTAIGMGVLTEDMREFLKNNAPKPPPLPEPESESDTDSVSSYSSYSSRSRSRSISRAPPRRRLASRSRSISSSGYSDNSRSPRRKRYDSSSRSFSSHSRTPPRRRMTSRSPSISRGRSRTPRHRRGRSPSFSDESRSPVRRRRYSTSQERSLSPPSRRRDDSTPPRRRRD</sequence>
<dbReference type="Pfam" id="PF02847">
    <property type="entry name" value="MA3"/>
    <property type="match status" value="1"/>
</dbReference>
<dbReference type="PANTHER" id="PTHR18034:SF3">
    <property type="entry name" value="PRE-MRNA-SPLICING FACTOR CWC22 HOMOLOG"/>
    <property type="match status" value="1"/>
</dbReference>
<evidence type="ECO:0000259" key="10">
    <source>
        <dbReference type="PROSITE" id="PS51366"/>
    </source>
</evidence>
<evidence type="ECO:0000256" key="3">
    <source>
        <dbReference type="ARBA" id="ARBA00022664"/>
    </source>
</evidence>
<dbReference type="InterPro" id="IPR003891">
    <property type="entry name" value="Initiation_fac_eIF4g_MI"/>
</dbReference>
<accession>A0A6A6EPJ1</accession>
<evidence type="ECO:0000256" key="6">
    <source>
        <dbReference type="ARBA" id="ARBA00023242"/>
    </source>
</evidence>
<dbReference type="GO" id="GO:0071013">
    <property type="term" value="C:catalytic step 2 spliceosome"/>
    <property type="evidence" value="ECO:0007669"/>
    <property type="project" value="TreeGrafter"/>
</dbReference>
<dbReference type="SMART" id="SM00544">
    <property type="entry name" value="MA3"/>
    <property type="match status" value="1"/>
</dbReference>
<feature type="compositionally biased region" description="Basic residues" evidence="9">
    <location>
        <begin position="646"/>
        <end position="662"/>
    </location>
</feature>
<reference evidence="11" key="1">
    <citation type="journal article" date="2020" name="Stud. Mycol.">
        <title>101 Dothideomycetes genomes: a test case for predicting lifestyles and emergence of pathogens.</title>
        <authorList>
            <person name="Haridas S."/>
            <person name="Albert R."/>
            <person name="Binder M."/>
            <person name="Bloem J."/>
            <person name="Labutti K."/>
            <person name="Salamov A."/>
            <person name="Andreopoulos B."/>
            <person name="Baker S."/>
            <person name="Barry K."/>
            <person name="Bills G."/>
            <person name="Bluhm B."/>
            <person name="Cannon C."/>
            <person name="Castanera R."/>
            <person name="Culley D."/>
            <person name="Daum C."/>
            <person name="Ezra D."/>
            <person name="Gonzalez J."/>
            <person name="Henrissat B."/>
            <person name="Kuo A."/>
            <person name="Liang C."/>
            <person name="Lipzen A."/>
            <person name="Lutzoni F."/>
            <person name="Magnuson J."/>
            <person name="Mondo S."/>
            <person name="Nolan M."/>
            <person name="Ohm R."/>
            <person name="Pangilinan J."/>
            <person name="Park H.-J."/>
            <person name="Ramirez L."/>
            <person name="Alfaro M."/>
            <person name="Sun H."/>
            <person name="Tritt A."/>
            <person name="Yoshinaga Y."/>
            <person name="Zwiers L.-H."/>
            <person name="Turgeon B."/>
            <person name="Goodwin S."/>
            <person name="Spatafora J."/>
            <person name="Crous P."/>
            <person name="Grigoriev I."/>
        </authorList>
    </citation>
    <scope>NUCLEOTIDE SEQUENCE</scope>
    <source>
        <strain evidence="11">CBS 207.26</strain>
    </source>
</reference>
<dbReference type="Proteomes" id="UP000800200">
    <property type="component" value="Unassembled WGS sequence"/>
</dbReference>
<dbReference type="FunFam" id="1.25.40.180:FF:000004">
    <property type="entry name" value="pre-mRNA-splicing factor CWC22 homolog"/>
    <property type="match status" value="1"/>
</dbReference>
<dbReference type="SMART" id="SM00543">
    <property type="entry name" value="MIF4G"/>
    <property type="match status" value="1"/>
</dbReference>
<feature type="domain" description="MI" evidence="10">
    <location>
        <begin position="421"/>
        <end position="537"/>
    </location>
</feature>
<feature type="compositionally biased region" description="Acidic residues" evidence="9">
    <location>
        <begin position="385"/>
        <end position="404"/>
    </location>
</feature>
<keyword evidence="4" id="KW-0747">Spliceosome</keyword>
<evidence type="ECO:0000256" key="7">
    <source>
        <dbReference type="ARBA" id="ARBA00040804"/>
    </source>
</evidence>
<feature type="compositionally biased region" description="Basic and acidic residues" evidence="9">
    <location>
        <begin position="18"/>
        <end position="27"/>
    </location>
</feature>
<evidence type="ECO:0000313" key="11">
    <source>
        <dbReference type="EMBL" id="KAF2192689.1"/>
    </source>
</evidence>
<organism evidence="11 12">
    <name type="scientific">Zopfia rhizophila CBS 207.26</name>
    <dbReference type="NCBI Taxonomy" id="1314779"/>
    <lineage>
        <taxon>Eukaryota</taxon>
        <taxon>Fungi</taxon>
        <taxon>Dikarya</taxon>
        <taxon>Ascomycota</taxon>
        <taxon>Pezizomycotina</taxon>
        <taxon>Dothideomycetes</taxon>
        <taxon>Dothideomycetes incertae sedis</taxon>
        <taxon>Zopfiaceae</taxon>
        <taxon>Zopfia</taxon>
    </lineage>
</organism>
<dbReference type="Gene3D" id="1.25.40.180">
    <property type="match status" value="1"/>
</dbReference>
<feature type="region of interest" description="Disordered" evidence="9">
    <location>
        <begin position="384"/>
        <end position="413"/>
    </location>
</feature>
<keyword evidence="12" id="KW-1185">Reference proteome</keyword>
<feature type="compositionally biased region" description="Low complexity" evidence="9">
    <location>
        <begin position="687"/>
        <end position="696"/>
    </location>
</feature>
<evidence type="ECO:0000313" key="12">
    <source>
        <dbReference type="Proteomes" id="UP000800200"/>
    </source>
</evidence>
<feature type="compositionally biased region" description="Low complexity" evidence="9">
    <location>
        <begin position="663"/>
        <end position="676"/>
    </location>
</feature>
<keyword evidence="6" id="KW-0539">Nucleus</keyword>
<dbReference type="GO" id="GO:0003723">
    <property type="term" value="F:RNA binding"/>
    <property type="evidence" value="ECO:0007669"/>
    <property type="project" value="InterPro"/>
</dbReference>
<dbReference type="InterPro" id="IPR003890">
    <property type="entry name" value="MIF4G-like_typ-3"/>
</dbReference>
<dbReference type="EMBL" id="ML994615">
    <property type="protein sequence ID" value="KAF2192689.1"/>
    <property type="molecule type" value="Genomic_DNA"/>
</dbReference>
<dbReference type="InterPro" id="IPR016024">
    <property type="entry name" value="ARM-type_fold"/>
</dbReference>
<evidence type="ECO:0000256" key="4">
    <source>
        <dbReference type="ARBA" id="ARBA00022728"/>
    </source>
</evidence>
<feature type="region of interest" description="Disordered" evidence="9">
    <location>
        <begin position="615"/>
        <end position="767"/>
    </location>
</feature>
<dbReference type="Pfam" id="PF02854">
    <property type="entry name" value="MIF4G"/>
    <property type="match status" value="1"/>
</dbReference>
<dbReference type="AlphaFoldDB" id="A0A6A6EPJ1"/>
<dbReference type="GO" id="GO:0000398">
    <property type="term" value="P:mRNA splicing, via spliceosome"/>
    <property type="evidence" value="ECO:0007669"/>
    <property type="project" value="TreeGrafter"/>
</dbReference>
<feature type="compositionally biased region" description="Low complexity" evidence="9">
    <location>
        <begin position="634"/>
        <end position="645"/>
    </location>
</feature>
<keyword evidence="3" id="KW-0507">mRNA processing</keyword>
<dbReference type="PROSITE" id="PS51366">
    <property type="entry name" value="MI"/>
    <property type="match status" value="1"/>
</dbReference>
<evidence type="ECO:0000256" key="9">
    <source>
        <dbReference type="SAM" id="MobiDB-lite"/>
    </source>
</evidence>
<evidence type="ECO:0000256" key="2">
    <source>
        <dbReference type="ARBA" id="ARBA00006856"/>
    </source>
</evidence>
<dbReference type="InterPro" id="IPR050781">
    <property type="entry name" value="CWC22_splicing_factor"/>
</dbReference>
<evidence type="ECO:0000256" key="1">
    <source>
        <dbReference type="ARBA" id="ARBA00004123"/>
    </source>
</evidence>
<evidence type="ECO:0000256" key="5">
    <source>
        <dbReference type="ARBA" id="ARBA00023187"/>
    </source>
</evidence>
<comment type="similarity">
    <text evidence="2">Belongs to the CWC22 family.</text>
</comment>
<name>A0A6A6EPJ1_9PEZI</name>
<gene>
    <name evidence="11" type="ORF">K469DRAFT_717271</name>
</gene>
<feature type="compositionally biased region" description="Basic residues" evidence="9">
    <location>
        <begin position="713"/>
        <end position="724"/>
    </location>
</feature>
<feature type="compositionally biased region" description="Basic and acidic residues" evidence="9">
    <location>
        <begin position="39"/>
        <end position="70"/>
    </location>
</feature>
<feature type="region of interest" description="Disordered" evidence="9">
    <location>
        <begin position="1"/>
        <end position="78"/>
    </location>
</feature>
<evidence type="ECO:0000256" key="8">
    <source>
        <dbReference type="ARBA" id="ARBA00069506"/>
    </source>
</evidence>